<feature type="signal peptide" evidence="2">
    <location>
        <begin position="1"/>
        <end position="38"/>
    </location>
</feature>
<accession>A0ABS4X3T3</accession>
<evidence type="ECO:0000313" key="4">
    <source>
        <dbReference type="Proteomes" id="UP001519290"/>
    </source>
</evidence>
<feature type="region of interest" description="Disordered" evidence="1">
    <location>
        <begin position="158"/>
        <end position="184"/>
    </location>
</feature>
<organism evidence="3 4">
    <name type="scientific">Brachybacterium sacelli</name>
    <dbReference type="NCBI Taxonomy" id="173364"/>
    <lineage>
        <taxon>Bacteria</taxon>
        <taxon>Bacillati</taxon>
        <taxon>Actinomycetota</taxon>
        <taxon>Actinomycetes</taxon>
        <taxon>Micrococcales</taxon>
        <taxon>Dermabacteraceae</taxon>
        <taxon>Brachybacterium</taxon>
    </lineage>
</organism>
<keyword evidence="4" id="KW-1185">Reference proteome</keyword>
<evidence type="ECO:0000256" key="1">
    <source>
        <dbReference type="SAM" id="MobiDB-lite"/>
    </source>
</evidence>
<dbReference type="RefSeq" id="WP_209903700.1">
    <property type="nucleotide sequence ID" value="NZ_BAAAJW010000005.1"/>
</dbReference>
<name>A0ABS4X3T3_9MICO</name>
<gene>
    <name evidence="3" type="ORF">JOF43_003099</name>
</gene>
<comment type="caution">
    <text evidence="3">The sequence shown here is derived from an EMBL/GenBank/DDBJ whole genome shotgun (WGS) entry which is preliminary data.</text>
</comment>
<dbReference type="EMBL" id="JAGIOD010000002">
    <property type="protein sequence ID" value="MBP2383110.1"/>
    <property type="molecule type" value="Genomic_DNA"/>
</dbReference>
<dbReference type="Proteomes" id="UP001519290">
    <property type="component" value="Unassembled WGS sequence"/>
</dbReference>
<reference evidence="3 4" key="1">
    <citation type="submission" date="2021-03" db="EMBL/GenBank/DDBJ databases">
        <title>Sequencing the genomes of 1000 actinobacteria strains.</title>
        <authorList>
            <person name="Klenk H.-P."/>
        </authorList>
    </citation>
    <scope>NUCLEOTIDE SEQUENCE [LARGE SCALE GENOMIC DNA]</scope>
    <source>
        <strain evidence="3 4">DSM 14566</strain>
    </source>
</reference>
<proteinExistence type="predicted"/>
<evidence type="ECO:0000313" key="3">
    <source>
        <dbReference type="EMBL" id="MBP2383110.1"/>
    </source>
</evidence>
<feature type="chain" id="PRO_5045093654" evidence="2">
    <location>
        <begin position="39"/>
        <end position="221"/>
    </location>
</feature>
<sequence length="221" mass="22499">MPARDAPDSPFRRSWQVRLKVLLACGLTLGTGATTTLAAWTDGTEAKGEFEASTFVVEANPSAPYAASGPWSPHTEEAAVLQLEATDLTPGSTRYAPLALRTTTGSLGGTAVLGGAEVTGTPLGPALRYRVTTYDPPAGECGGDDFAGGAEAVVGDGTAPVPLTTGQDAHHPLELPAASDTDPGGPVHLCVELSLPSDADSALQGESATARWQIISTSETT</sequence>
<evidence type="ECO:0000256" key="2">
    <source>
        <dbReference type="SAM" id="SignalP"/>
    </source>
</evidence>
<protein>
    <submittedName>
        <fullName evidence="3">Ribosomally synthesized peptide with SipW-like signal peptide</fullName>
    </submittedName>
</protein>
<keyword evidence="2" id="KW-0732">Signal</keyword>